<keyword evidence="3" id="KW-1185">Reference proteome</keyword>
<sequence length="131" mass="13731">MQLGNRVSDVVRPEWAAIDSTRSPARRNRRSSARLDVVTTLDGRSGVPAARNAGISSQVSAAGPRMLRPARSGRTSCDGTTGHVSCTGGVAERGDRRGAAHRVGRDVGTLSRLPLGKGSGTEEVPRSGEDR</sequence>
<dbReference type="Proteomes" id="UP000639606">
    <property type="component" value="Unassembled WGS sequence"/>
</dbReference>
<dbReference type="AlphaFoldDB" id="A0A918EEC6"/>
<feature type="region of interest" description="Disordered" evidence="1">
    <location>
        <begin position="44"/>
        <end position="131"/>
    </location>
</feature>
<accession>A0A918EEC6</accession>
<dbReference type="EMBL" id="BMRG01000004">
    <property type="protein sequence ID" value="GGP51808.1"/>
    <property type="molecule type" value="Genomic_DNA"/>
</dbReference>
<feature type="compositionally biased region" description="Polar residues" evidence="1">
    <location>
        <begin position="73"/>
        <end position="84"/>
    </location>
</feature>
<reference evidence="2" key="1">
    <citation type="journal article" date="2014" name="Int. J. Syst. Evol. Microbiol.">
        <title>Complete genome sequence of Corynebacterium casei LMG S-19264T (=DSM 44701T), isolated from a smear-ripened cheese.</title>
        <authorList>
            <consortium name="US DOE Joint Genome Institute (JGI-PGF)"/>
            <person name="Walter F."/>
            <person name="Albersmeier A."/>
            <person name="Kalinowski J."/>
            <person name="Ruckert C."/>
        </authorList>
    </citation>
    <scope>NUCLEOTIDE SEQUENCE</scope>
    <source>
        <strain evidence="2">JCM 3313</strain>
    </source>
</reference>
<name>A0A918EEC6_9PSEU</name>
<evidence type="ECO:0000256" key="1">
    <source>
        <dbReference type="SAM" id="MobiDB-lite"/>
    </source>
</evidence>
<proteinExistence type="predicted"/>
<evidence type="ECO:0000313" key="3">
    <source>
        <dbReference type="Proteomes" id="UP000639606"/>
    </source>
</evidence>
<protein>
    <submittedName>
        <fullName evidence="2">Uncharacterized protein</fullName>
    </submittedName>
</protein>
<gene>
    <name evidence="2" type="ORF">GCM10010185_24830</name>
</gene>
<evidence type="ECO:0000313" key="2">
    <source>
        <dbReference type="EMBL" id="GGP51808.1"/>
    </source>
</evidence>
<organism evidence="2 3">
    <name type="scientific">Saccharothrix coeruleofusca</name>
    <dbReference type="NCBI Taxonomy" id="33919"/>
    <lineage>
        <taxon>Bacteria</taxon>
        <taxon>Bacillati</taxon>
        <taxon>Actinomycetota</taxon>
        <taxon>Actinomycetes</taxon>
        <taxon>Pseudonocardiales</taxon>
        <taxon>Pseudonocardiaceae</taxon>
        <taxon>Saccharothrix</taxon>
    </lineage>
</organism>
<comment type="caution">
    <text evidence="2">The sequence shown here is derived from an EMBL/GenBank/DDBJ whole genome shotgun (WGS) entry which is preliminary data.</text>
</comment>
<reference evidence="2" key="2">
    <citation type="submission" date="2020-09" db="EMBL/GenBank/DDBJ databases">
        <authorList>
            <person name="Sun Q."/>
            <person name="Ohkuma M."/>
        </authorList>
    </citation>
    <scope>NUCLEOTIDE SEQUENCE</scope>
    <source>
        <strain evidence="2">JCM 3313</strain>
    </source>
</reference>